<sequence length="344" mass="37812">MEAKMTFSSMRTALVLGATGGIGGVMAEALLARGWHVRAMVRDPIKAADRWRDRPARPEWIIGDAMVEADVVRAAEGAGTIIHAVNPLAYRGWGRLVLPMIDNSIAAAARAGSRIMLPGTIYNFDPASQTLLHEDMLQHPTTKKGAIRVALERRLEQASARGVSSLIVRSGDYFGPRAGQGWFNQLLVQPGRPVRRIIHPGAAGIGHGWAYLPDLAEAVVRLIEAEERLRSFERVHFAGHWDADGHAIADAVKRVVGRPDIPVHRFPWWLTGLAAPFSETMREMREIRRFWRSPMRLDNSRMVALLGAEPHTPLDIAIRDTLAGMGCLDEIVAPGRAYPSTSIG</sequence>
<feature type="domain" description="NAD(P)-binding" evidence="1">
    <location>
        <begin position="17"/>
        <end position="121"/>
    </location>
</feature>
<dbReference type="GO" id="GO:0005737">
    <property type="term" value="C:cytoplasm"/>
    <property type="evidence" value="ECO:0007669"/>
    <property type="project" value="TreeGrafter"/>
</dbReference>
<dbReference type="PANTHER" id="PTHR48079:SF6">
    <property type="entry name" value="NAD(P)-BINDING DOMAIN-CONTAINING PROTEIN-RELATED"/>
    <property type="match status" value="1"/>
</dbReference>
<accession>A0A2T5G290</accession>
<proteinExistence type="predicted"/>
<dbReference type="EMBL" id="NWBU01000004">
    <property type="protein sequence ID" value="PTQ13256.1"/>
    <property type="molecule type" value="Genomic_DNA"/>
</dbReference>
<dbReference type="Pfam" id="PF13460">
    <property type="entry name" value="NAD_binding_10"/>
    <property type="match status" value="1"/>
</dbReference>
<dbReference type="Gene3D" id="3.40.50.720">
    <property type="entry name" value="NAD(P)-binding Rossmann-like Domain"/>
    <property type="match status" value="1"/>
</dbReference>
<evidence type="ECO:0000313" key="3">
    <source>
        <dbReference type="Proteomes" id="UP000244162"/>
    </source>
</evidence>
<dbReference type="Proteomes" id="UP000244162">
    <property type="component" value="Unassembled WGS sequence"/>
</dbReference>
<gene>
    <name evidence="2" type="ORF">CLG96_03835</name>
</gene>
<dbReference type="GO" id="GO:0004029">
    <property type="term" value="F:aldehyde dehydrogenase (NAD+) activity"/>
    <property type="evidence" value="ECO:0007669"/>
    <property type="project" value="TreeGrafter"/>
</dbReference>
<evidence type="ECO:0000313" key="2">
    <source>
        <dbReference type="EMBL" id="PTQ13256.1"/>
    </source>
</evidence>
<dbReference type="InterPro" id="IPR036291">
    <property type="entry name" value="NAD(P)-bd_dom_sf"/>
</dbReference>
<name>A0A2T5G290_9SPHN</name>
<evidence type="ECO:0000259" key="1">
    <source>
        <dbReference type="Pfam" id="PF13460"/>
    </source>
</evidence>
<dbReference type="OrthoDB" id="7170465at2"/>
<dbReference type="AlphaFoldDB" id="A0A2T5G290"/>
<dbReference type="InterPro" id="IPR016040">
    <property type="entry name" value="NAD(P)-bd_dom"/>
</dbReference>
<reference evidence="2 3" key="1">
    <citation type="submission" date="2017-09" db="EMBL/GenBank/DDBJ databases">
        <title>Sphingomonas panjinensis sp.nov., isolated from oil-contaminated soil.</title>
        <authorList>
            <person name="Wang L."/>
            <person name="Chen L."/>
        </authorList>
    </citation>
    <scope>NUCLEOTIDE SEQUENCE [LARGE SCALE GENOMIC DNA]</scope>
    <source>
        <strain evidence="2 3">FW-11</strain>
    </source>
</reference>
<protein>
    <recommendedName>
        <fullName evidence="1">NAD(P)-binding domain-containing protein</fullName>
    </recommendedName>
</protein>
<dbReference type="InterPro" id="IPR051783">
    <property type="entry name" value="NAD(P)-dependent_oxidoreduct"/>
</dbReference>
<dbReference type="PANTHER" id="PTHR48079">
    <property type="entry name" value="PROTEIN YEEZ"/>
    <property type="match status" value="1"/>
</dbReference>
<dbReference type="SUPFAM" id="SSF51735">
    <property type="entry name" value="NAD(P)-binding Rossmann-fold domains"/>
    <property type="match status" value="1"/>
</dbReference>
<organism evidence="2 3">
    <name type="scientific">Sphingomonas oleivorans</name>
    <dbReference type="NCBI Taxonomy" id="1735121"/>
    <lineage>
        <taxon>Bacteria</taxon>
        <taxon>Pseudomonadati</taxon>
        <taxon>Pseudomonadota</taxon>
        <taxon>Alphaproteobacteria</taxon>
        <taxon>Sphingomonadales</taxon>
        <taxon>Sphingomonadaceae</taxon>
        <taxon>Sphingomonas</taxon>
    </lineage>
</organism>
<comment type="caution">
    <text evidence="2">The sequence shown here is derived from an EMBL/GenBank/DDBJ whole genome shotgun (WGS) entry which is preliminary data.</text>
</comment>
<keyword evidence="3" id="KW-1185">Reference proteome</keyword>